<dbReference type="Gene3D" id="3.40.1620.10">
    <property type="entry name" value="YefM-like domain"/>
    <property type="match status" value="1"/>
</dbReference>
<keyword evidence="4" id="KW-1185">Reference proteome</keyword>
<comment type="caution">
    <text evidence="3">The sequence shown here is derived from an EMBL/GenBank/DDBJ whole genome shotgun (WGS) entry which is preliminary data.</text>
</comment>
<name>A0A2M9A8V7_9BACT</name>
<comment type="function">
    <text evidence="2">Antitoxin component of a type II toxin-antitoxin (TA) system.</text>
</comment>
<dbReference type="EMBL" id="PGEX01000001">
    <property type="protein sequence ID" value="PJJ42150.1"/>
    <property type="molecule type" value="Genomic_DNA"/>
</dbReference>
<evidence type="ECO:0000256" key="2">
    <source>
        <dbReference type="RuleBase" id="RU362080"/>
    </source>
</evidence>
<dbReference type="OrthoDB" id="9810334at2"/>
<comment type="similarity">
    <text evidence="1 2">Belongs to the phD/YefM antitoxin family.</text>
</comment>
<protein>
    <recommendedName>
        <fullName evidence="2">Antitoxin</fullName>
    </recommendedName>
</protein>
<reference evidence="3 4" key="1">
    <citation type="submission" date="2017-11" db="EMBL/GenBank/DDBJ databases">
        <title>Animal gut microbial communities from fecal samples from Wisconsin, USA.</title>
        <authorList>
            <person name="Neumann A."/>
        </authorList>
    </citation>
    <scope>NUCLEOTIDE SEQUENCE [LARGE SCALE GENOMIC DNA]</scope>
    <source>
        <strain evidence="3 4">UWS3</strain>
    </source>
</reference>
<sequence>MAKIVSAMEARKGFGDLLNQVALKGEDVVIERAGKPLAKLTSVSDSGPQKLDFRDISRLPGEIWE</sequence>
<proteinExistence type="inferred from homology"/>
<evidence type="ECO:0000313" key="4">
    <source>
        <dbReference type="Proteomes" id="UP000231134"/>
    </source>
</evidence>
<dbReference type="InterPro" id="IPR036165">
    <property type="entry name" value="YefM-like_sf"/>
</dbReference>
<dbReference type="RefSeq" id="WP_100426036.1">
    <property type="nucleotide sequence ID" value="NZ_JAQXKX010000048.1"/>
</dbReference>
<gene>
    <name evidence="3" type="ORF">BGX16_2167</name>
</gene>
<evidence type="ECO:0000313" key="3">
    <source>
        <dbReference type="EMBL" id="PJJ42150.1"/>
    </source>
</evidence>
<dbReference type="AlphaFoldDB" id="A0A2M9A8V7"/>
<dbReference type="Pfam" id="PF02604">
    <property type="entry name" value="PhdYeFM_antitox"/>
    <property type="match status" value="1"/>
</dbReference>
<evidence type="ECO:0000256" key="1">
    <source>
        <dbReference type="ARBA" id="ARBA00009981"/>
    </source>
</evidence>
<dbReference type="NCBIfam" id="TIGR01552">
    <property type="entry name" value="phd_fam"/>
    <property type="match status" value="1"/>
</dbReference>
<organism evidence="3 4">
    <name type="scientific">Hallerella succinigenes</name>
    <dbReference type="NCBI Taxonomy" id="1896222"/>
    <lineage>
        <taxon>Bacteria</taxon>
        <taxon>Pseudomonadati</taxon>
        <taxon>Fibrobacterota</taxon>
        <taxon>Fibrobacteria</taxon>
        <taxon>Fibrobacterales</taxon>
        <taxon>Fibrobacteraceae</taxon>
        <taxon>Hallerella</taxon>
    </lineage>
</organism>
<dbReference type="SUPFAM" id="SSF143120">
    <property type="entry name" value="YefM-like"/>
    <property type="match status" value="1"/>
</dbReference>
<dbReference type="InterPro" id="IPR006442">
    <property type="entry name" value="Antitoxin_Phd/YefM"/>
</dbReference>
<accession>A0A2M9A8V7</accession>
<dbReference type="Proteomes" id="UP000231134">
    <property type="component" value="Unassembled WGS sequence"/>
</dbReference>